<dbReference type="Gene3D" id="1.25.40.10">
    <property type="entry name" value="Tetratricopeptide repeat domain"/>
    <property type="match status" value="1"/>
</dbReference>
<evidence type="ECO:0000256" key="9">
    <source>
        <dbReference type="SAM" id="MobiDB-lite"/>
    </source>
</evidence>
<accession>A0A177F2D3</accession>
<dbReference type="RefSeq" id="XP_022509602.1">
    <property type="nucleotide sequence ID" value="XM_022658082.1"/>
</dbReference>
<comment type="catalytic activity">
    <reaction evidence="7">
        <text>L-arginyl-[protein] + 2 S-adenosyl-L-methionine = N(omega),N(omega)'-dimethyl-L-arginyl-[protein] + 2 S-adenosyl-L-homocysteine + 2 H(+)</text>
        <dbReference type="Rhea" id="RHEA:48108"/>
        <dbReference type="Rhea" id="RHEA-COMP:10532"/>
        <dbReference type="Rhea" id="RHEA-COMP:11992"/>
        <dbReference type="ChEBI" id="CHEBI:15378"/>
        <dbReference type="ChEBI" id="CHEBI:29965"/>
        <dbReference type="ChEBI" id="CHEBI:57856"/>
        <dbReference type="ChEBI" id="CHEBI:59789"/>
        <dbReference type="ChEBI" id="CHEBI:88221"/>
        <dbReference type="EC" id="2.1.1.320"/>
    </reaction>
</comment>
<dbReference type="EC" id="2.1.1.320" evidence="3"/>
<sequence length="1458" mass="161151">MFTCDACLRRSLFSLGSGAGASHFPSALSSSSLEHAINSTVVVSRKHATLQSLRKGHHRNGLFKALKEARNEPPIKARPSNARAKLLAKDAQARERNWLQRLEPSDREAYLKKAMEKEARYLVDPLKLAQGVVEKLRDHNLQAALELVRASERAHNGKGVDNVVSWNHIIDWLMGQESPGEAWKVYNEMKKRGHKPDSHTYTIMLRGYRDNVKKPNAVQQALSVYDSISAANSAVTPTTIHTNAIISVCARAYDIDAIWRIAGRLPERGPGAPDHVTFTTILQALNSEAQKRAIDRGGREGSGFDPQPIFEQVIDDARKLWLDITARWRRGDLYLDEALVCAMGRLLMLSSDRSTHLDVLNLVHQAMNIGRMPEVSNDDAENGTDGSEESESTAERDPSTILEVSPTRVNRANLSSGRPGTASSSVYATPGNNTLSMLMETTTALRKLKLGKYYWEILTAADGPYKIVPDHQNIMAYLRLLRVSRASRAALDLLRAPRPDDVQNKLMVRGTFVIAMSTCLRDKKNPNVFETASRIMDLMQESTQDMGDDLDGHGKEPQGQKLRFSPKVLRMYLEVAMATTKGIGAGPLEKTSNGDLDFERDPSKNHTLRALRRLGPDVVNVRQLIKSHLVELEQQAAAKGRTIRVKKLLEKRQITPYSVTENIGELVELLRTMISAIDKIILVNERLEDEGMGPLDKAILNECWLQKRKLSAFVSRAANVVTDPKGPGELKARRVNERGQPLASRNGETSEGDGAAWSEDTEVAGDDMVDEDFDAGMASTNPRVRLVNDIKAAQAKHAKSKEERGLSRRQKLELIKEEQIRAQFPTSVLRERQSIRERTRTRWNDTETGPASTSQRSRAAAAGFARKAPVWKTRQMEIKEMRREKRQAKEQAREAHESSRARERETYRGWGGGFQDMLKEHGRTDRAGIVELGPHASAKADQSPSSVPARKWSTPLAKTIAQAIEVTGPISIASYMRQCLTNPDGGYYTTSRPSAEDADQFGAAGDFITSPEISQVFGELVGIWFMTEWMAQGRPTQGVQFIEMGPGRGTLMSDILRTIGQFKTFARAISAVWMVEAGEGLRRKQKDLLCGEDADMKEVADETGKNVWWEATSTQGIPVRWVEDIALLPAQAHDAGDEMPFIIAHEFFDALPIHAFESVAPQPEEAQEQDTGAQLLTESGQPPIAKPSMASKLPQWRELLVAPTTPKLSTLLSAESEKSSSDRDPEPDFQLTLAKASTPSSLVIPERPRYRPLKAQVSSRVEVSPESSRYIQDFARRIGGGNVVPPAKLARGKPKQGVADIPQRKPAGAALIIDYGPLDTVPVNSLRAIRKHKIISPFVYAGDADISADVDFGALADAALEASPGVEVHGPVEQGTWLMQLGIKERAERLLKELDKKAGTTGAEEAMEKRRREAEMGWRRLVEGGPKGMGKAYKVMTILPENGGRRRPVGFGGSVVPG</sequence>
<feature type="repeat" description="PPR" evidence="8">
    <location>
        <begin position="162"/>
        <end position="196"/>
    </location>
</feature>
<evidence type="ECO:0000313" key="11">
    <source>
        <dbReference type="Proteomes" id="UP000077002"/>
    </source>
</evidence>
<evidence type="ECO:0000256" key="2">
    <source>
        <dbReference type="ARBA" id="ARBA00005891"/>
    </source>
</evidence>
<feature type="compositionally biased region" description="Polar residues" evidence="9">
    <location>
        <begin position="407"/>
        <end position="432"/>
    </location>
</feature>
<comment type="subcellular location">
    <subcellularLocation>
        <location evidence="1">Mitochondrion</location>
    </subcellularLocation>
</comment>
<feature type="compositionally biased region" description="Basic and acidic residues" evidence="9">
    <location>
        <begin position="726"/>
        <end position="737"/>
    </location>
</feature>
<dbReference type="PROSITE" id="PS51375">
    <property type="entry name" value="PPR"/>
    <property type="match status" value="1"/>
</dbReference>
<evidence type="ECO:0000256" key="3">
    <source>
        <dbReference type="ARBA" id="ARBA00011935"/>
    </source>
</evidence>
<dbReference type="GO" id="GO:0005739">
    <property type="term" value="C:mitochondrion"/>
    <property type="evidence" value="ECO:0007669"/>
    <property type="project" value="UniProtKB-SubCell"/>
</dbReference>
<dbReference type="InterPro" id="IPR029063">
    <property type="entry name" value="SAM-dependent_MTases_sf"/>
</dbReference>
<comment type="similarity">
    <text evidence="2">Belongs to the NDUFAF7 family.</text>
</comment>
<dbReference type="InterPro" id="IPR002885">
    <property type="entry name" value="PPR_rpt"/>
</dbReference>
<keyword evidence="11" id="KW-1185">Reference proteome</keyword>
<name>A0A177F2D3_9EURO</name>
<dbReference type="PANTHER" id="PTHR12049:SF7">
    <property type="entry name" value="PROTEIN ARGININE METHYLTRANSFERASE NDUFAF7, MITOCHONDRIAL"/>
    <property type="match status" value="1"/>
</dbReference>
<evidence type="ECO:0000256" key="6">
    <source>
        <dbReference type="ARBA" id="ARBA00023128"/>
    </source>
</evidence>
<proteinExistence type="inferred from homology"/>
<feature type="compositionally biased region" description="Acidic residues" evidence="9">
    <location>
        <begin position="376"/>
        <end position="392"/>
    </location>
</feature>
<feature type="region of interest" description="Disordered" evidence="9">
    <location>
        <begin position="881"/>
        <end position="918"/>
    </location>
</feature>
<dbReference type="PANTHER" id="PTHR12049">
    <property type="entry name" value="PROTEIN ARGININE METHYLTRANSFERASE NDUFAF7, MITOCHONDRIAL"/>
    <property type="match status" value="1"/>
</dbReference>
<dbReference type="NCBIfam" id="TIGR00756">
    <property type="entry name" value="PPR"/>
    <property type="match status" value="1"/>
</dbReference>
<feature type="region of interest" description="Disordered" evidence="9">
    <location>
        <begin position="724"/>
        <end position="757"/>
    </location>
</feature>
<feature type="compositionally biased region" description="Basic and acidic residues" evidence="9">
    <location>
        <begin position="881"/>
        <end position="907"/>
    </location>
</feature>
<dbReference type="GO" id="GO:0032981">
    <property type="term" value="P:mitochondrial respiratory chain complex I assembly"/>
    <property type="evidence" value="ECO:0007669"/>
    <property type="project" value="TreeGrafter"/>
</dbReference>
<evidence type="ECO:0000313" key="10">
    <source>
        <dbReference type="EMBL" id="OAG37650.1"/>
    </source>
</evidence>
<evidence type="ECO:0000256" key="8">
    <source>
        <dbReference type="PROSITE-ProRule" id="PRU00708"/>
    </source>
</evidence>
<keyword evidence="6" id="KW-0496">Mitochondrion</keyword>
<evidence type="ECO:0000256" key="1">
    <source>
        <dbReference type="ARBA" id="ARBA00004173"/>
    </source>
</evidence>
<dbReference type="Proteomes" id="UP000077002">
    <property type="component" value="Unassembled WGS sequence"/>
</dbReference>
<dbReference type="EMBL" id="LVKK01000068">
    <property type="protein sequence ID" value="OAG37650.1"/>
    <property type="molecule type" value="Genomic_DNA"/>
</dbReference>
<evidence type="ECO:0000256" key="5">
    <source>
        <dbReference type="ARBA" id="ARBA00022679"/>
    </source>
</evidence>
<dbReference type="InterPro" id="IPR038375">
    <property type="entry name" value="NDUFAF7_sf"/>
</dbReference>
<dbReference type="SUPFAM" id="SSF53335">
    <property type="entry name" value="S-adenosyl-L-methionine-dependent methyltransferases"/>
    <property type="match status" value="1"/>
</dbReference>
<feature type="compositionally biased region" description="Basic and acidic residues" evidence="9">
    <location>
        <begin position="831"/>
        <end position="845"/>
    </location>
</feature>
<protein>
    <recommendedName>
        <fullName evidence="3">type II protein arginine methyltransferase</fullName>
        <ecNumber evidence="3">2.1.1.320</ecNumber>
    </recommendedName>
</protein>
<keyword evidence="5" id="KW-0808">Transferase</keyword>
<evidence type="ECO:0000256" key="7">
    <source>
        <dbReference type="ARBA" id="ARBA00048612"/>
    </source>
</evidence>
<dbReference type="InterPro" id="IPR011990">
    <property type="entry name" value="TPR-like_helical_dom_sf"/>
</dbReference>
<dbReference type="Gene3D" id="3.40.50.12710">
    <property type="match status" value="1"/>
</dbReference>
<dbReference type="GO" id="GO:0032259">
    <property type="term" value="P:methylation"/>
    <property type="evidence" value="ECO:0007669"/>
    <property type="project" value="UniProtKB-KW"/>
</dbReference>
<feature type="compositionally biased region" description="Low complexity" evidence="9">
    <location>
        <begin position="851"/>
        <end position="868"/>
    </location>
</feature>
<reference evidence="10 11" key="1">
    <citation type="submission" date="2016-03" db="EMBL/GenBank/DDBJ databases">
        <title>Draft genome sequence of the Fonsecaea monophora CBS 269.37.</title>
        <authorList>
            <person name="Bombassaro A."/>
            <person name="Vinicius W.A."/>
            <person name="De Hoog S."/>
            <person name="Sun J."/>
            <person name="Souza E.M."/>
            <person name="Raittz R.T."/>
            <person name="Costa F."/>
            <person name="Leao A.C."/>
            <person name="Tadra-Sfeir M.Z."/>
            <person name="Baura V."/>
            <person name="Balsanelli E."/>
            <person name="Pedrosa F.O."/>
            <person name="Moreno L.F."/>
            <person name="Steffens M.B."/>
            <person name="Xi L."/>
            <person name="Bocca A.L."/>
            <person name="Felipe M.S."/>
            <person name="Teixeira M."/>
            <person name="Telles Filho F.Q."/>
            <person name="Azevedo C.M."/>
            <person name="Gomes R."/>
            <person name="Vicente V.A."/>
        </authorList>
    </citation>
    <scope>NUCLEOTIDE SEQUENCE [LARGE SCALE GENOMIC DNA]</scope>
    <source>
        <strain evidence="10 11">CBS 269.37</strain>
    </source>
</reference>
<dbReference type="GO" id="GO:0035243">
    <property type="term" value="F:protein-arginine omega-N symmetric methyltransferase activity"/>
    <property type="evidence" value="ECO:0007669"/>
    <property type="project" value="UniProtKB-EC"/>
</dbReference>
<feature type="compositionally biased region" description="Basic and acidic residues" evidence="9">
    <location>
        <begin position="1215"/>
        <end position="1226"/>
    </location>
</feature>
<dbReference type="Pfam" id="PF02636">
    <property type="entry name" value="Methyltransf_28"/>
    <property type="match status" value="1"/>
</dbReference>
<feature type="region of interest" description="Disordered" evidence="9">
    <location>
        <begin position="1212"/>
        <end position="1234"/>
    </location>
</feature>
<feature type="region of interest" description="Disordered" evidence="9">
    <location>
        <begin position="831"/>
        <end position="868"/>
    </location>
</feature>
<dbReference type="GeneID" id="34603282"/>
<keyword evidence="4" id="KW-0489">Methyltransferase</keyword>
<gene>
    <name evidence="10" type="ORF">AYO21_08134</name>
</gene>
<dbReference type="OrthoDB" id="185373at2759"/>
<feature type="region of interest" description="Disordered" evidence="9">
    <location>
        <begin position="371"/>
        <end position="432"/>
    </location>
</feature>
<dbReference type="InterPro" id="IPR003788">
    <property type="entry name" value="NDUFAF7"/>
</dbReference>
<dbReference type="Pfam" id="PF13041">
    <property type="entry name" value="PPR_2"/>
    <property type="match status" value="1"/>
</dbReference>
<evidence type="ECO:0000256" key="4">
    <source>
        <dbReference type="ARBA" id="ARBA00022603"/>
    </source>
</evidence>
<organism evidence="10 11">
    <name type="scientific">Fonsecaea monophora</name>
    <dbReference type="NCBI Taxonomy" id="254056"/>
    <lineage>
        <taxon>Eukaryota</taxon>
        <taxon>Fungi</taxon>
        <taxon>Dikarya</taxon>
        <taxon>Ascomycota</taxon>
        <taxon>Pezizomycotina</taxon>
        <taxon>Eurotiomycetes</taxon>
        <taxon>Chaetothyriomycetidae</taxon>
        <taxon>Chaetothyriales</taxon>
        <taxon>Herpotrichiellaceae</taxon>
        <taxon>Fonsecaea</taxon>
    </lineage>
</organism>
<comment type="caution">
    <text evidence="10">The sequence shown here is derived from an EMBL/GenBank/DDBJ whole genome shotgun (WGS) entry which is preliminary data.</text>
</comment>